<name>A0A4R2BJL4_9BACI</name>
<reference evidence="2 3" key="1">
    <citation type="journal article" date="2015" name="Stand. Genomic Sci.">
        <title>Genomic Encyclopedia of Bacterial and Archaeal Type Strains, Phase III: the genomes of soil and plant-associated and newly described type strains.</title>
        <authorList>
            <person name="Whitman W.B."/>
            <person name="Woyke T."/>
            <person name="Klenk H.P."/>
            <person name="Zhou Y."/>
            <person name="Lilburn T.G."/>
            <person name="Beck B.J."/>
            <person name="De Vos P."/>
            <person name="Vandamme P."/>
            <person name="Eisen J.A."/>
            <person name="Garrity G."/>
            <person name="Hugenholtz P."/>
            <person name="Kyrpides N.C."/>
        </authorList>
    </citation>
    <scope>NUCLEOTIDE SEQUENCE [LARGE SCALE GENOMIC DNA]</scope>
    <source>
        <strain evidence="2 3">CV53</strain>
    </source>
</reference>
<feature type="compositionally biased region" description="Polar residues" evidence="1">
    <location>
        <begin position="31"/>
        <end position="52"/>
    </location>
</feature>
<dbReference type="EMBL" id="SLVV01000002">
    <property type="protein sequence ID" value="TCN27331.1"/>
    <property type="molecule type" value="Genomic_DNA"/>
</dbReference>
<dbReference type="AlphaFoldDB" id="A0A4R2BJL4"/>
<evidence type="ECO:0000313" key="3">
    <source>
        <dbReference type="Proteomes" id="UP000295689"/>
    </source>
</evidence>
<evidence type="ECO:0000313" key="2">
    <source>
        <dbReference type="EMBL" id="TCN27331.1"/>
    </source>
</evidence>
<organism evidence="2 3">
    <name type="scientific">Mesobacillus foraminis</name>
    <dbReference type="NCBI Taxonomy" id="279826"/>
    <lineage>
        <taxon>Bacteria</taxon>
        <taxon>Bacillati</taxon>
        <taxon>Bacillota</taxon>
        <taxon>Bacilli</taxon>
        <taxon>Bacillales</taxon>
        <taxon>Bacillaceae</taxon>
        <taxon>Mesobacillus</taxon>
    </lineage>
</organism>
<proteinExistence type="predicted"/>
<keyword evidence="3" id="KW-1185">Reference proteome</keyword>
<sequence length="78" mass="8869">MRYISFFRFHTKMEGGITMAKRTKKNDAAQKNKQGFNSSKTDSEFGNISGSAAANRAHKEKMKEINSLKNQGEWKGMH</sequence>
<dbReference type="Proteomes" id="UP000295689">
    <property type="component" value="Unassembled WGS sequence"/>
</dbReference>
<comment type="caution">
    <text evidence="2">The sequence shown here is derived from an EMBL/GenBank/DDBJ whole genome shotgun (WGS) entry which is preliminary data.</text>
</comment>
<feature type="region of interest" description="Disordered" evidence="1">
    <location>
        <begin position="23"/>
        <end position="61"/>
    </location>
</feature>
<protein>
    <submittedName>
        <fullName evidence="2">Uncharacterized protein</fullName>
    </submittedName>
</protein>
<evidence type="ECO:0000256" key="1">
    <source>
        <dbReference type="SAM" id="MobiDB-lite"/>
    </source>
</evidence>
<accession>A0A4R2BJL4</accession>
<gene>
    <name evidence="2" type="ORF">EV146_102281</name>
</gene>